<organism evidence="2 3">
    <name type="scientific">Dendrobium catenatum</name>
    <dbReference type="NCBI Taxonomy" id="906689"/>
    <lineage>
        <taxon>Eukaryota</taxon>
        <taxon>Viridiplantae</taxon>
        <taxon>Streptophyta</taxon>
        <taxon>Embryophyta</taxon>
        <taxon>Tracheophyta</taxon>
        <taxon>Spermatophyta</taxon>
        <taxon>Magnoliopsida</taxon>
        <taxon>Liliopsida</taxon>
        <taxon>Asparagales</taxon>
        <taxon>Orchidaceae</taxon>
        <taxon>Epidendroideae</taxon>
        <taxon>Malaxideae</taxon>
        <taxon>Dendrobiinae</taxon>
        <taxon>Dendrobium</taxon>
    </lineage>
</organism>
<evidence type="ECO:0000313" key="2">
    <source>
        <dbReference type="EMBL" id="PKU87245.1"/>
    </source>
</evidence>
<reference evidence="2 3" key="2">
    <citation type="journal article" date="2017" name="Nature">
        <title>The Apostasia genome and the evolution of orchids.</title>
        <authorList>
            <person name="Zhang G.Q."/>
            <person name="Liu K.W."/>
            <person name="Li Z."/>
            <person name="Lohaus R."/>
            <person name="Hsiao Y.Y."/>
            <person name="Niu S.C."/>
            <person name="Wang J.Y."/>
            <person name="Lin Y.C."/>
            <person name="Xu Q."/>
            <person name="Chen L.J."/>
            <person name="Yoshida K."/>
            <person name="Fujiwara S."/>
            <person name="Wang Z.W."/>
            <person name="Zhang Y.Q."/>
            <person name="Mitsuda N."/>
            <person name="Wang M."/>
            <person name="Liu G.H."/>
            <person name="Pecoraro L."/>
            <person name="Huang H.X."/>
            <person name="Xiao X.J."/>
            <person name="Lin M."/>
            <person name="Wu X.Y."/>
            <person name="Wu W.L."/>
            <person name="Chen Y.Y."/>
            <person name="Chang S.B."/>
            <person name="Sakamoto S."/>
            <person name="Ohme-Takagi M."/>
            <person name="Yagi M."/>
            <person name="Zeng S.J."/>
            <person name="Shen C.Y."/>
            <person name="Yeh C.M."/>
            <person name="Luo Y.B."/>
            <person name="Tsai W.C."/>
            <person name="Van de Peer Y."/>
            <person name="Liu Z.J."/>
        </authorList>
    </citation>
    <scope>NUCLEOTIDE SEQUENCE [LARGE SCALE GENOMIC DNA]</scope>
    <source>
        <tissue evidence="2">The whole plant</tissue>
    </source>
</reference>
<evidence type="ECO:0000313" key="3">
    <source>
        <dbReference type="Proteomes" id="UP000233837"/>
    </source>
</evidence>
<keyword evidence="3" id="KW-1185">Reference proteome</keyword>
<sequence>MAGGWGSMGGWRLQTWGPAAVGEEVGPDCRWRERDLEAKERGRGGWLAGCVGAGLGAGGYGRKKELEEKENRNQELSQRGLLGTSIEPLLGFTTHSRTHKEIQQKAEISY</sequence>
<reference evidence="2 3" key="1">
    <citation type="journal article" date="2016" name="Sci. Rep.">
        <title>The Dendrobium catenatum Lindl. genome sequence provides insights into polysaccharide synthase, floral development and adaptive evolution.</title>
        <authorList>
            <person name="Zhang G.Q."/>
            <person name="Xu Q."/>
            <person name="Bian C."/>
            <person name="Tsai W.C."/>
            <person name="Yeh C.M."/>
            <person name="Liu K.W."/>
            <person name="Yoshida K."/>
            <person name="Zhang L.S."/>
            <person name="Chang S.B."/>
            <person name="Chen F."/>
            <person name="Shi Y."/>
            <person name="Su Y.Y."/>
            <person name="Zhang Y.Q."/>
            <person name="Chen L.J."/>
            <person name="Yin Y."/>
            <person name="Lin M."/>
            <person name="Huang H."/>
            <person name="Deng H."/>
            <person name="Wang Z.W."/>
            <person name="Zhu S.L."/>
            <person name="Zhao X."/>
            <person name="Deng C."/>
            <person name="Niu S.C."/>
            <person name="Huang J."/>
            <person name="Wang M."/>
            <person name="Liu G.H."/>
            <person name="Yang H.J."/>
            <person name="Xiao X.J."/>
            <person name="Hsiao Y.Y."/>
            <person name="Wu W.L."/>
            <person name="Chen Y.Y."/>
            <person name="Mitsuda N."/>
            <person name="Ohme-Takagi M."/>
            <person name="Luo Y.B."/>
            <person name="Van de Peer Y."/>
            <person name="Liu Z.J."/>
        </authorList>
    </citation>
    <scope>NUCLEOTIDE SEQUENCE [LARGE SCALE GENOMIC DNA]</scope>
    <source>
        <tissue evidence="2">The whole plant</tissue>
    </source>
</reference>
<feature type="region of interest" description="Disordered" evidence="1">
    <location>
        <begin position="1"/>
        <end position="24"/>
    </location>
</feature>
<dbReference type="EMBL" id="KZ501892">
    <property type="protein sequence ID" value="PKU87245.1"/>
    <property type="molecule type" value="Genomic_DNA"/>
</dbReference>
<accession>A0A2I0XH52</accession>
<gene>
    <name evidence="2" type="ORF">MA16_Dca009393</name>
</gene>
<evidence type="ECO:0000256" key="1">
    <source>
        <dbReference type="SAM" id="MobiDB-lite"/>
    </source>
</evidence>
<dbReference type="Proteomes" id="UP000233837">
    <property type="component" value="Unassembled WGS sequence"/>
</dbReference>
<proteinExistence type="predicted"/>
<protein>
    <submittedName>
        <fullName evidence="2">Uncharacterized protein</fullName>
    </submittedName>
</protein>
<name>A0A2I0XH52_9ASPA</name>
<dbReference type="AlphaFoldDB" id="A0A2I0XH52"/>